<proteinExistence type="predicted"/>
<feature type="chain" id="PRO_5047104694" evidence="1">
    <location>
        <begin position="29"/>
        <end position="71"/>
    </location>
</feature>
<dbReference type="RefSeq" id="WP_031120436.1">
    <property type="nucleotide sequence ID" value="NZ_JBEYBN010000025.1"/>
</dbReference>
<evidence type="ECO:0000256" key="1">
    <source>
        <dbReference type="SAM" id="SignalP"/>
    </source>
</evidence>
<sequence length="71" mass="7316">MRQSMKRAAASTLVAAGLLAGSASVASACEKKEPAVDQPVVILNENTNTNTNDNDNDNTNTNDIAITIGLA</sequence>
<dbReference type="EMBL" id="JBEYBN010000025">
    <property type="protein sequence ID" value="MEU2268502.1"/>
    <property type="molecule type" value="Genomic_DNA"/>
</dbReference>
<name>A0ABV2XWU9_9ACTN</name>
<organism evidence="2 3">
    <name type="scientific">Streptomyces olindensis</name>
    <dbReference type="NCBI Taxonomy" id="358823"/>
    <lineage>
        <taxon>Bacteria</taxon>
        <taxon>Bacillati</taxon>
        <taxon>Actinomycetota</taxon>
        <taxon>Actinomycetes</taxon>
        <taxon>Kitasatosporales</taxon>
        <taxon>Streptomycetaceae</taxon>
        <taxon>Streptomyces</taxon>
    </lineage>
</organism>
<keyword evidence="1" id="KW-0732">Signal</keyword>
<reference evidence="2 3" key="1">
    <citation type="submission" date="2024-06" db="EMBL/GenBank/DDBJ databases">
        <title>The Natural Products Discovery Center: Release of the First 8490 Sequenced Strains for Exploring Actinobacteria Biosynthetic Diversity.</title>
        <authorList>
            <person name="Kalkreuter E."/>
            <person name="Kautsar S.A."/>
            <person name="Yang D."/>
            <person name="Bader C.D."/>
            <person name="Teijaro C.N."/>
            <person name="Fluegel L."/>
            <person name="Davis C.M."/>
            <person name="Simpson J.R."/>
            <person name="Lauterbach L."/>
            <person name="Steele A.D."/>
            <person name="Gui C."/>
            <person name="Meng S."/>
            <person name="Li G."/>
            <person name="Viehrig K."/>
            <person name="Ye F."/>
            <person name="Su P."/>
            <person name="Kiefer A.F."/>
            <person name="Nichols A."/>
            <person name="Cepeda A.J."/>
            <person name="Yan W."/>
            <person name="Fan B."/>
            <person name="Jiang Y."/>
            <person name="Adhikari A."/>
            <person name="Zheng C.-J."/>
            <person name="Schuster L."/>
            <person name="Cowan T.M."/>
            <person name="Smanski M.J."/>
            <person name="Chevrette M.G."/>
            <person name="De Carvalho L.P.S."/>
            <person name="Shen B."/>
        </authorList>
    </citation>
    <scope>NUCLEOTIDE SEQUENCE [LARGE SCALE GENOMIC DNA]</scope>
    <source>
        <strain evidence="2 3">NPDC019583</strain>
    </source>
</reference>
<keyword evidence="3" id="KW-1185">Reference proteome</keyword>
<feature type="signal peptide" evidence="1">
    <location>
        <begin position="1"/>
        <end position="28"/>
    </location>
</feature>
<dbReference type="Proteomes" id="UP001550603">
    <property type="component" value="Unassembled WGS sequence"/>
</dbReference>
<accession>A0ABV2XWU9</accession>
<protein>
    <submittedName>
        <fullName evidence="2">Uncharacterized protein</fullName>
    </submittedName>
</protein>
<evidence type="ECO:0000313" key="2">
    <source>
        <dbReference type="EMBL" id="MEU2268502.1"/>
    </source>
</evidence>
<dbReference type="PROSITE" id="PS51257">
    <property type="entry name" value="PROKAR_LIPOPROTEIN"/>
    <property type="match status" value="1"/>
</dbReference>
<gene>
    <name evidence="2" type="ORF">ABZ568_19275</name>
</gene>
<evidence type="ECO:0000313" key="3">
    <source>
        <dbReference type="Proteomes" id="UP001550603"/>
    </source>
</evidence>
<comment type="caution">
    <text evidence="2">The sequence shown here is derived from an EMBL/GenBank/DDBJ whole genome shotgun (WGS) entry which is preliminary data.</text>
</comment>